<evidence type="ECO:0000256" key="1">
    <source>
        <dbReference type="SAM" id="MobiDB-lite"/>
    </source>
</evidence>
<dbReference type="Gramene" id="AET5Gv21167400.3">
    <property type="protein sequence ID" value="AET5Gv21167400.3"/>
    <property type="gene ID" value="AET5Gv21167400"/>
</dbReference>
<dbReference type="Proteomes" id="UP000015105">
    <property type="component" value="Chromosome 5D"/>
</dbReference>
<reference evidence="3" key="2">
    <citation type="journal article" date="2017" name="Nat. Plants">
        <title>The Aegilops tauschii genome reveals multiple impacts of transposons.</title>
        <authorList>
            <person name="Zhao G."/>
            <person name="Zou C."/>
            <person name="Li K."/>
            <person name="Wang K."/>
            <person name="Li T."/>
            <person name="Gao L."/>
            <person name="Zhang X."/>
            <person name="Wang H."/>
            <person name="Yang Z."/>
            <person name="Liu X."/>
            <person name="Jiang W."/>
            <person name="Mao L."/>
            <person name="Kong X."/>
            <person name="Jiao Y."/>
            <person name="Jia J."/>
        </authorList>
    </citation>
    <scope>NUCLEOTIDE SEQUENCE [LARGE SCALE GENOMIC DNA]</scope>
    <source>
        <strain evidence="3">cv. AL8/78</strain>
    </source>
</reference>
<reference evidence="2" key="4">
    <citation type="submission" date="2019-03" db="UniProtKB">
        <authorList>
            <consortium name="EnsemblPlants"/>
        </authorList>
    </citation>
    <scope>IDENTIFICATION</scope>
</reference>
<dbReference type="AlphaFoldDB" id="A0A453MFV4"/>
<dbReference type="EnsemblPlants" id="AET5Gv21167400.3">
    <property type="protein sequence ID" value="AET5Gv21167400.3"/>
    <property type="gene ID" value="AET5Gv21167400"/>
</dbReference>
<name>A0A453MFV4_AEGTS</name>
<organism evidence="2 3">
    <name type="scientific">Aegilops tauschii subsp. strangulata</name>
    <name type="common">Goatgrass</name>
    <dbReference type="NCBI Taxonomy" id="200361"/>
    <lineage>
        <taxon>Eukaryota</taxon>
        <taxon>Viridiplantae</taxon>
        <taxon>Streptophyta</taxon>
        <taxon>Embryophyta</taxon>
        <taxon>Tracheophyta</taxon>
        <taxon>Spermatophyta</taxon>
        <taxon>Magnoliopsida</taxon>
        <taxon>Liliopsida</taxon>
        <taxon>Poales</taxon>
        <taxon>Poaceae</taxon>
        <taxon>BOP clade</taxon>
        <taxon>Pooideae</taxon>
        <taxon>Triticodae</taxon>
        <taxon>Triticeae</taxon>
        <taxon>Triticinae</taxon>
        <taxon>Aegilops</taxon>
    </lineage>
</organism>
<reference evidence="3" key="1">
    <citation type="journal article" date="2014" name="Science">
        <title>Ancient hybridizations among the ancestral genomes of bread wheat.</title>
        <authorList>
            <consortium name="International Wheat Genome Sequencing Consortium,"/>
            <person name="Marcussen T."/>
            <person name="Sandve S.R."/>
            <person name="Heier L."/>
            <person name="Spannagl M."/>
            <person name="Pfeifer M."/>
            <person name="Jakobsen K.S."/>
            <person name="Wulff B.B."/>
            <person name="Steuernagel B."/>
            <person name="Mayer K.F."/>
            <person name="Olsen O.A."/>
        </authorList>
    </citation>
    <scope>NUCLEOTIDE SEQUENCE [LARGE SCALE GENOMIC DNA]</scope>
    <source>
        <strain evidence="3">cv. AL8/78</strain>
    </source>
</reference>
<reference evidence="2" key="5">
    <citation type="journal article" date="2021" name="G3 (Bethesda)">
        <title>Aegilops tauschii genome assembly Aet v5.0 features greater sequence contiguity and improved annotation.</title>
        <authorList>
            <person name="Wang L."/>
            <person name="Zhu T."/>
            <person name="Rodriguez J.C."/>
            <person name="Deal K.R."/>
            <person name="Dubcovsky J."/>
            <person name="McGuire P.E."/>
            <person name="Lux T."/>
            <person name="Spannagl M."/>
            <person name="Mayer K.F.X."/>
            <person name="Baldrich P."/>
            <person name="Meyers B.C."/>
            <person name="Huo N."/>
            <person name="Gu Y.Q."/>
            <person name="Zhou H."/>
            <person name="Devos K.M."/>
            <person name="Bennetzen J.L."/>
            <person name="Unver T."/>
            <person name="Budak H."/>
            <person name="Gulick P.J."/>
            <person name="Galiba G."/>
            <person name="Kalapos B."/>
            <person name="Nelson D.R."/>
            <person name="Li P."/>
            <person name="You F.M."/>
            <person name="Luo M.C."/>
            <person name="Dvorak J."/>
        </authorList>
    </citation>
    <scope>NUCLEOTIDE SEQUENCE [LARGE SCALE GENOMIC DNA]</scope>
    <source>
        <strain evidence="2">cv. AL8/78</strain>
    </source>
</reference>
<keyword evidence="3" id="KW-1185">Reference proteome</keyword>
<proteinExistence type="predicted"/>
<feature type="region of interest" description="Disordered" evidence="1">
    <location>
        <begin position="31"/>
        <end position="55"/>
    </location>
</feature>
<evidence type="ECO:0000313" key="3">
    <source>
        <dbReference type="Proteomes" id="UP000015105"/>
    </source>
</evidence>
<reference evidence="2" key="3">
    <citation type="journal article" date="2017" name="Nature">
        <title>Genome sequence of the progenitor of the wheat D genome Aegilops tauschii.</title>
        <authorList>
            <person name="Luo M.C."/>
            <person name="Gu Y.Q."/>
            <person name="Puiu D."/>
            <person name="Wang H."/>
            <person name="Twardziok S.O."/>
            <person name="Deal K.R."/>
            <person name="Huo N."/>
            <person name="Zhu T."/>
            <person name="Wang L."/>
            <person name="Wang Y."/>
            <person name="McGuire P.E."/>
            <person name="Liu S."/>
            <person name="Long H."/>
            <person name="Ramasamy R.K."/>
            <person name="Rodriguez J.C."/>
            <person name="Van S.L."/>
            <person name="Yuan L."/>
            <person name="Wang Z."/>
            <person name="Xia Z."/>
            <person name="Xiao L."/>
            <person name="Anderson O.D."/>
            <person name="Ouyang S."/>
            <person name="Liang Y."/>
            <person name="Zimin A.V."/>
            <person name="Pertea G."/>
            <person name="Qi P."/>
            <person name="Bennetzen J.L."/>
            <person name="Dai X."/>
            <person name="Dawson M.W."/>
            <person name="Muller H.G."/>
            <person name="Kugler K."/>
            <person name="Rivarola-Duarte L."/>
            <person name="Spannagl M."/>
            <person name="Mayer K.F.X."/>
            <person name="Lu F.H."/>
            <person name="Bevan M.W."/>
            <person name="Leroy P."/>
            <person name="Li P."/>
            <person name="You F.M."/>
            <person name="Sun Q."/>
            <person name="Liu Z."/>
            <person name="Lyons E."/>
            <person name="Wicker T."/>
            <person name="Salzberg S.L."/>
            <person name="Devos K.M."/>
            <person name="Dvorak J."/>
        </authorList>
    </citation>
    <scope>NUCLEOTIDE SEQUENCE [LARGE SCALE GENOMIC DNA]</scope>
    <source>
        <strain evidence="2">cv. AL8/78</strain>
    </source>
</reference>
<sequence length="55" mass="6104">MLLLKKIIYATGFFFASHTLRRSGRLPQRCWTRSPSHPTPPTGILSGAHLGLASR</sequence>
<accession>A0A453MFV4</accession>
<evidence type="ECO:0000313" key="2">
    <source>
        <dbReference type="EnsemblPlants" id="AET5Gv21167400.3"/>
    </source>
</evidence>
<protein>
    <submittedName>
        <fullName evidence="2">Uncharacterized protein</fullName>
    </submittedName>
</protein>